<dbReference type="Proteomes" id="UP000236655">
    <property type="component" value="Chromosome"/>
</dbReference>
<keyword evidence="6" id="KW-0472">Membrane</keyword>
<dbReference type="CDD" id="cd07989">
    <property type="entry name" value="LPLAT_AGPAT-like"/>
    <property type="match status" value="1"/>
</dbReference>
<name>A0A2I7N947_9NEIS</name>
<protein>
    <recommendedName>
        <fullName evidence="7">Phospholipid/glycerol acyltransferase domain-containing protein</fullName>
    </recommendedName>
</protein>
<evidence type="ECO:0000256" key="1">
    <source>
        <dbReference type="ARBA" id="ARBA00005189"/>
    </source>
</evidence>
<dbReference type="AlphaFoldDB" id="A0A2I7N947"/>
<dbReference type="OrthoDB" id="9806880at2"/>
<accession>A0A2I7N947</accession>
<evidence type="ECO:0000256" key="2">
    <source>
        <dbReference type="ARBA" id="ARBA00022516"/>
    </source>
</evidence>
<evidence type="ECO:0000313" key="9">
    <source>
        <dbReference type="Proteomes" id="UP000236655"/>
    </source>
</evidence>
<dbReference type="SUPFAM" id="SSF69593">
    <property type="entry name" value="Glycerol-3-phosphate (1)-acyltransferase"/>
    <property type="match status" value="1"/>
</dbReference>
<keyword evidence="2" id="KW-0444">Lipid biosynthesis</keyword>
<gene>
    <name evidence="8" type="ORF">CUN60_11925</name>
</gene>
<evidence type="ECO:0000256" key="5">
    <source>
        <dbReference type="ARBA" id="ARBA00023315"/>
    </source>
</evidence>
<keyword evidence="5" id="KW-0012">Acyltransferase</keyword>
<dbReference type="PANTHER" id="PTHR10434">
    <property type="entry name" value="1-ACYL-SN-GLYCEROL-3-PHOSPHATE ACYLTRANSFERASE"/>
    <property type="match status" value="1"/>
</dbReference>
<dbReference type="EMBL" id="CP024847">
    <property type="protein sequence ID" value="AUR52969.1"/>
    <property type="molecule type" value="Genomic_DNA"/>
</dbReference>
<evidence type="ECO:0000256" key="3">
    <source>
        <dbReference type="ARBA" id="ARBA00022679"/>
    </source>
</evidence>
<reference evidence="9" key="1">
    <citation type="submission" date="2017-11" db="EMBL/GenBank/DDBJ databases">
        <authorList>
            <person name="Chan K.G."/>
            <person name="Lee L.S."/>
        </authorList>
    </citation>
    <scope>NUCLEOTIDE SEQUENCE [LARGE SCALE GENOMIC DNA]</scope>
    <source>
        <strain evidence="9">DSM 100970</strain>
    </source>
</reference>
<comment type="pathway">
    <text evidence="1">Lipid metabolism.</text>
</comment>
<keyword evidence="3" id="KW-0808">Transferase</keyword>
<evidence type="ECO:0000256" key="4">
    <source>
        <dbReference type="ARBA" id="ARBA00023098"/>
    </source>
</evidence>
<keyword evidence="9" id="KW-1185">Reference proteome</keyword>
<dbReference type="InterPro" id="IPR002123">
    <property type="entry name" value="Plipid/glycerol_acylTrfase"/>
</dbReference>
<dbReference type="PANTHER" id="PTHR10434:SF64">
    <property type="entry name" value="1-ACYL-SN-GLYCEROL-3-PHOSPHATE ACYLTRANSFERASE-RELATED"/>
    <property type="match status" value="1"/>
</dbReference>
<keyword evidence="4" id="KW-0443">Lipid metabolism</keyword>
<dbReference type="KEGG" id="nba:CUN60_11925"/>
<organism evidence="8 9">
    <name type="scientific">Aquella oligotrophica</name>
    <dbReference type="NCBI Taxonomy" id="2067065"/>
    <lineage>
        <taxon>Bacteria</taxon>
        <taxon>Pseudomonadati</taxon>
        <taxon>Pseudomonadota</taxon>
        <taxon>Betaproteobacteria</taxon>
        <taxon>Neisseriales</taxon>
        <taxon>Neisseriaceae</taxon>
        <taxon>Aquella</taxon>
    </lineage>
</organism>
<dbReference type="GO" id="GO:0003841">
    <property type="term" value="F:1-acylglycerol-3-phosphate O-acyltransferase activity"/>
    <property type="evidence" value="ECO:0007669"/>
    <property type="project" value="TreeGrafter"/>
</dbReference>
<feature type="transmembrane region" description="Helical" evidence="6">
    <location>
        <begin position="12"/>
        <end position="34"/>
    </location>
</feature>
<proteinExistence type="predicted"/>
<evidence type="ECO:0000256" key="6">
    <source>
        <dbReference type="SAM" id="Phobius"/>
    </source>
</evidence>
<dbReference type="Pfam" id="PF01553">
    <property type="entry name" value="Acyltransferase"/>
    <property type="match status" value="1"/>
</dbReference>
<keyword evidence="6" id="KW-0812">Transmembrane</keyword>
<evidence type="ECO:0000259" key="7">
    <source>
        <dbReference type="SMART" id="SM00563"/>
    </source>
</evidence>
<keyword evidence="6" id="KW-1133">Transmembrane helix</keyword>
<sequence length="260" mass="29690">MINIFNQLVAIIRFILILTITIISAIWCWVGMPFLSLRTRGKIIRFWAKVTLAVTGVKVKIIGRTNFDYFPPNMLVASNHLSWLDILVLYQVYFINFVGKVEMTRWPILSRMIKAGGTIFINRKKKRDLLYVNQAVSEHLLNGRCIGFFPEGTVGDGDKLLPFKAPILESALLAKSSIIPVVIIYYRKDGTIAEETSFGKKYNLVQSVLNTLTLNGLIAKIFVLETVKAENFANRDQLTEHLYQQINAKFSNRQILFDEN</sequence>
<dbReference type="SMART" id="SM00563">
    <property type="entry name" value="PlsC"/>
    <property type="match status" value="1"/>
</dbReference>
<feature type="domain" description="Phospholipid/glycerol acyltransferase" evidence="7">
    <location>
        <begin position="74"/>
        <end position="186"/>
    </location>
</feature>
<evidence type="ECO:0000313" key="8">
    <source>
        <dbReference type="EMBL" id="AUR52969.1"/>
    </source>
</evidence>
<dbReference type="RefSeq" id="WP_102952255.1">
    <property type="nucleotide sequence ID" value="NZ_CP024847.1"/>
</dbReference>
<dbReference type="GO" id="GO:0006654">
    <property type="term" value="P:phosphatidic acid biosynthetic process"/>
    <property type="evidence" value="ECO:0007669"/>
    <property type="project" value="TreeGrafter"/>
</dbReference>